<dbReference type="NCBIfam" id="NF003507">
    <property type="entry name" value="PRK05170.2-5"/>
    <property type="match status" value="1"/>
</dbReference>
<dbReference type="RefSeq" id="WP_345667769.1">
    <property type="nucleotide sequence ID" value="NZ_BAABKE010000005.1"/>
</dbReference>
<dbReference type="Proteomes" id="UP001500631">
    <property type="component" value="Unassembled WGS sequence"/>
</dbReference>
<comment type="caution">
    <text evidence="1">The sequence shown here is derived from an EMBL/GenBank/DDBJ whole genome shotgun (WGS) entry which is preliminary data.</text>
</comment>
<gene>
    <name evidence="1" type="ORF">GCM10023338_16660</name>
</gene>
<keyword evidence="2" id="KW-1185">Reference proteome</keyword>
<dbReference type="PANTHER" id="PTHR37421">
    <property type="entry name" value="UPF0260 PROTEIN YCGN"/>
    <property type="match status" value="1"/>
</dbReference>
<accession>A0ABP9MTR7</accession>
<protein>
    <submittedName>
        <fullName evidence="1">Uncharacterized protein</fullName>
    </submittedName>
</protein>
<dbReference type="EMBL" id="BAABKE010000005">
    <property type="protein sequence ID" value="GAA5101160.1"/>
    <property type="molecule type" value="Genomic_DNA"/>
</dbReference>
<dbReference type="InterPro" id="IPR005358">
    <property type="entry name" value="Puta_zinc/iron-chelating_dom"/>
</dbReference>
<dbReference type="Pfam" id="PF03692">
    <property type="entry name" value="CxxCxxCC"/>
    <property type="match status" value="1"/>
</dbReference>
<evidence type="ECO:0000313" key="2">
    <source>
        <dbReference type="Proteomes" id="UP001500631"/>
    </source>
</evidence>
<dbReference type="InterPro" id="IPR008228">
    <property type="entry name" value="UCP006173"/>
</dbReference>
<evidence type="ECO:0000313" key="1">
    <source>
        <dbReference type="EMBL" id="GAA5101160.1"/>
    </source>
</evidence>
<name>A0ABP9MTR7_9GAMM</name>
<organism evidence="1 2">
    <name type="scientific">Wohlfahrtiimonas larvae</name>
    <dbReference type="NCBI Taxonomy" id="1157986"/>
    <lineage>
        <taxon>Bacteria</taxon>
        <taxon>Pseudomonadati</taxon>
        <taxon>Pseudomonadota</taxon>
        <taxon>Gammaproteobacteria</taxon>
        <taxon>Cardiobacteriales</taxon>
        <taxon>Ignatzschineriaceae</taxon>
        <taxon>Wohlfahrtiimonas</taxon>
    </lineage>
</organism>
<dbReference type="PIRSF" id="PIRSF006173">
    <property type="entry name" value="UCP006173"/>
    <property type="match status" value="1"/>
</dbReference>
<reference evidence="2" key="1">
    <citation type="journal article" date="2019" name="Int. J. Syst. Evol. Microbiol.">
        <title>The Global Catalogue of Microorganisms (GCM) 10K type strain sequencing project: providing services to taxonomists for standard genome sequencing and annotation.</title>
        <authorList>
            <consortium name="The Broad Institute Genomics Platform"/>
            <consortium name="The Broad Institute Genome Sequencing Center for Infectious Disease"/>
            <person name="Wu L."/>
            <person name="Ma J."/>
        </authorList>
    </citation>
    <scope>NUCLEOTIDE SEQUENCE [LARGE SCALE GENOMIC DNA]</scope>
    <source>
        <strain evidence="2">JCM 18424</strain>
    </source>
</reference>
<dbReference type="NCBIfam" id="NF003501">
    <property type="entry name" value="PRK05170.1-5"/>
    <property type="match status" value="1"/>
</dbReference>
<proteinExistence type="predicted"/>
<sequence>MILNSQIPFWEKPLVKLSPEEWEALCDGCGLCCLNKIEDIDTGRIYTTRVACDLLNLDTCQCSNYVKRKQFVSDCIKLTYKLVATIDWLPETCAYARRYRDQALPEWHYLLTGDRNTVREFVDVSQHQLIHEKDTKKPLHYYMIDGDFTRES</sequence>
<dbReference type="PANTHER" id="PTHR37421:SF1">
    <property type="entry name" value="UPF0260 PROTEIN YCGN"/>
    <property type="match status" value="1"/>
</dbReference>